<dbReference type="SMART" id="SM00912">
    <property type="entry name" value="Haemagg_act"/>
    <property type="match status" value="1"/>
</dbReference>
<dbReference type="Pfam" id="PF13018">
    <property type="entry name" value="ESPR"/>
    <property type="match status" value="1"/>
</dbReference>
<keyword evidence="3" id="KW-0732">Signal</keyword>
<dbReference type="Gene3D" id="2.160.20.110">
    <property type="match status" value="2"/>
</dbReference>
<dbReference type="PANTHER" id="PTHR12338">
    <property type="entry name" value="AUTOTRANSPORTER"/>
    <property type="match status" value="1"/>
</dbReference>
<dbReference type="PANTHER" id="PTHR12338:SF8">
    <property type="entry name" value="HEME_HEMOPEXIN-BINDING PROTEIN"/>
    <property type="match status" value="1"/>
</dbReference>
<dbReference type="Proteomes" id="UP001595999">
    <property type="component" value="Unassembled WGS sequence"/>
</dbReference>
<dbReference type="InterPro" id="IPR012334">
    <property type="entry name" value="Pectin_lyas_fold"/>
</dbReference>
<comment type="caution">
    <text evidence="5">The sequence shown here is derived from an EMBL/GenBank/DDBJ whole genome shotgun (WGS) entry which is preliminary data.</text>
</comment>
<dbReference type="InterPro" id="IPR011493">
    <property type="entry name" value="GLUG"/>
</dbReference>
<dbReference type="NCBIfam" id="TIGR01901">
    <property type="entry name" value="adhes_NPXG"/>
    <property type="match status" value="1"/>
</dbReference>
<dbReference type="InterPro" id="IPR008638">
    <property type="entry name" value="FhaB/CdiA-like_TPS"/>
</dbReference>
<evidence type="ECO:0000256" key="2">
    <source>
        <dbReference type="ARBA" id="ARBA00022525"/>
    </source>
</evidence>
<keyword evidence="2" id="KW-0964">Secreted</keyword>
<evidence type="ECO:0000256" key="3">
    <source>
        <dbReference type="ARBA" id="ARBA00022729"/>
    </source>
</evidence>
<evidence type="ECO:0000313" key="5">
    <source>
        <dbReference type="EMBL" id="MFC4492308.1"/>
    </source>
</evidence>
<proteinExistence type="predicted"/>
<evidence type="ECO:0000259" key="4">
    <source>
        <dbReference type="SMART" id="SM00912"/>
    </source>
</evidence>
<dbReference type="Pfam" id="PF07581">
    <property type="entry name" value="Glug"/>
    <property type="match status" value="2"/>
</dbReference>
<dbReference type="Gene3D" id="2.160.20.10">
    <property type="entry name" value="Single-stranded right-handed beta-helix, Pectin lyase-like"/>
    <property type="match status" value="1"/>
</dbReference>
<accession>A0ABV8ZXA7</accession>
<protein>
    <submittedName>
        <fullName evidence="5">GLUG motif-containing protein</fullName>
    </submittedName>
</protein>
<feature type="domain" description="Filamentous haemagglutinin FhaB/tRNA nuclease CdiA-like TPS" evidence="4">
    <location>
        <begin position="51"/>
        <end position="165"/>
    </location>
</feature>
<dbReference type="RefSeq" id="WP_378125091.1">
    <property type="nucleotide sequence ID" value="NZ_JBHSEK010000025.1"/>
</dbReference>
<dbReference type="EMBL" id="JBHSEK010000025">
    <property type="protein sequence ID" value="MFC4492308.1"/>
    <property type="molecule type" value="Genomic_DNA"/>
</dbReference>
<evidence type="ECO:0000256" key="1">
    <source>
        <dbReference type="ARBA" id="ARBA00004613"/>
    </source>
</evidence>
<gene>
    <name evidence="5" type="ORF">ACFO0R_22085</name>
</gene>
<name>A0ABV8ZXA7_9NEIS</name>
<reference evidence="6" key="1">
    <citation type="journal article" date="2019" name="Int. J. Syst. Evol. Microbiol.">
        <title>The Global Catalogue of Microorganisms (GCM) 10K type strain sequencing project: providing services to taxonomists for standard genome sequencing and annotation.</title>
        <authorList>
            <consortium name="The Broad Institute Genomics Platform"/>
            <consortium name="The Broad Institute Genome Sequencing Center for Infectious Disease"/>
            <person name="Wu L."/>
            <person name="Ma J."/>
        </authorList>
    </citation>
    <scope>NUCLEOTIDE SEQUENCE [LARGE SCALE GENOMIC DNA]</scope>
    <source>
        <strain evidence="6">CGMCC 4.7608</strain>
    </source>
</reference>
<dbReference type="InterPro" id="IPR050909">
    <property type="entry name" value="Bact_Autotransporter_VF"/>
</dbReference>
<comment type="subcellular location">
    <subcellularLocation>
        <location evidence="1">Secreted</location>
    </subcellularLocation>
</comment>
<dbReference type="InterPro" id="IPR011050">
    <property type="entry name" value="Pectin_lyase_fold/virulence"/>
</dbReference>
<keyword evidence="6" id="KW-1185">Reference proteome</keyword>
<evidence type="ECO:0000313" key="6">
    <source>
        <dbReference type="Proteomes" id="UP001595999"/>
    </source>
</evidence>
<dbReference type="Pfam" id="PF05860">
    <property type="entry name" value="TPS"/>
    <property type="match status" value="1"/>
</dbReference>
<dbReference type="SUPFAM" id="SSF51126">
    <property type="entry name" value="Pectin lyase-like"/>
    <property type="match status" value="1"/>
</dbReference>
<organism evidence="5 6">
    <name type="scientific">Chromobacterium aquaticum</name>
    <dbReference type="NCBI Taxonomy" id="467180"/>
    <lineage>
        <taxon>Bacteria</taxon>
        <taxon>Pseudomonadati</taxon>
        <taxon>Pseudomonadota</taxon>
        <taxon>Betaproteobacteria</taxon>
        <taxon>Neisseriales</taxon>
        <taxon>Chromobacteriaceae</taxon>
        <taxon>Chromobacterium</taxon>
    </lineage>
</organism>
<dbReference type="InterPro" id="IPR024973">
    <property type="entry name" value="ESPR"/>
</dbReference>
<sequence length="991" mass="99565">MNKTYSLLWNPLQQCWQVGSELKRARGKAGSGRRWQGRLLAALGLIALAPAHALPQNGSVVSGNGNILVFDNGKQLSINQGSDKLAINWDRFDIAAGEKVRFNQPGSQSIALNRVLGNNGSSILGQLEANGRVFLINPNGVVFGKGAQVNVGGLVASTQNLSDADFQAGNYRFAGTSASKIENEGNLVAKDGGFVALLAAKVENKGTIQAQQGKVALAGGRAFTLQLDNDGLLNLQVDPTEINTQVLNRGLLRADGGEVLLTARVAESVLSTAVNNLGVIEARALNNRSGKIVLDAGDGRVEVAGRLDASAQGASRGDGGQVEVKGGKVNVALATAVNTAASNGRTGSWKISANQLDVSPGASQPSDSGVFADTLSRNLANTHIELASRKGDIVVNGPVNWSSGNALTLSASNNVQLNGNLSATGAGGALALNYGGDGYFLKSGVKVTLSGKGAQFSSNGNQYSVIQDVAQLQAINGNLNGLYVLGNAIDGYNRAFSSIAGGGNASFSGMFDGLGNDISRLSIQFAGPALGLFAANSGVIGNVNLLSSRVNGSSSYMGSVEVGSLVGRNTGLIHNASSNAVVDASGSRMNSIGGLVGVNAGSDAVVRDSTFNGTVYSNRYTQAIGGLVGENVRGTVQNSQTNARVYASSMARNEIGSGGVGGLVGLNNNGSLVDVSAAGSVDARVGLNVGGLVGYSKGGSIDNAKSSASVYASNDSRIGGLVGYNEGGSINGSSASGVVKGAYSAAIGGLVGLNQDGSMFNVNASGQVYDTGSASLGGLIGTNNGGKVVTAAAQGMVTGGANSRVGGLIGSNNTGDISFARASGKVSGGSNSLVGGLVGYNGGNLRSTDASGEVIGGDTSRVGGLVGVNSNSNEAGSIQIGNATGNVRGGSRSLVGGLVGMNESEIDNSVASGMVSGGSDSMLGGLVGMNQRSGTVNYSTASGKISWVNGWRQVYGGLVGWNYGEMRGNLAMGNAALVPSYGRNEGVISAY</sequence>